<evidence type="ECO:0000256" key="12">
    <source>
        <dbReference type="ARBA" id="ARBA00022695"/>
    </source>
</evidence>
<proteinExistence type="inferred from homology"/>
<dbReference type="OrthoDB" id="9799199at2"/>
<dbReference type="EMBL" id="PDEP01000008">
    <property type="protein sequence ID" value="PEN06552.1"/>
    <property type="molecule type" value="Genomic_DNA"/>
</dbReference>
<dbReference type="RefSeq" id="WP_098062445.1">
    <property type="nucleotide sequence ID" value="NZ_PDEP01000008.1"/>
</dbReference>
<dbReference type="PROSITE" id="PS01315">
    <property type="entry name" value="CDS"/>
    <property type="match status" value="1"/>
</dbReference>
<dbReference type="GO" id="GO:0016024">
    <property type="term" value="P:CDP-diacylglycerol biosynthetic process"/>
    <property type="evidence" value="ECO:0007669"/>
    <property type="project" value="UniProtKB-UniPathway"/>
</dbReference>
<evidence type="ECO:0000256" key="1">
    <source>
        <dbReference type="ARBA" id="ARBA00001698"/>
    </source>
</evidence>
<dbReference type="GO" id="GO:0004605">
    <property type="term" value="F:phosphatidate cytidylyltransferase activity"/>
    <property type="evidence" value="ECO:0007669"/>
    <property type="project" value="UniProtKB-EC"/>
</dbReference>
<feature type="transmembrane region" description="Helical" evidence="19">
    <location>
        <begin position="206"/>
        <end position="226"/>
    </location>
</feature>
<evidence type="ECO:0000256" key="2">
    <source>
        <dbReference type="ARBA" id="ARBA00004651"/>
    </source>
</evidence>
<evidence type="ECO:0000256" key="18">
    <source>
        <dbReference type="RuleBase" id="RU003938"/>
    </source>
</evidence>
<evidence type="ECO:0000256" key="17">
    <source>
        <dbReference type="ARBA" id="ARBA00023264"/>
    </source>
</evidence>
<dbReference type="AlphaFoldDB" id="A0A2H3P4G9"/>
<evidence type="ECO:0000313" key="20">
    <source>
        <dbReference type="EMBL" id="PEN06552.1"/>
    </source>
</evidence>
<evidence type="ECO:0000256" key="10">
    <source>
        <dbReference type="ARBA" id="ARBA00022679"/>
    </source>
</evidence>
<evidence type="ECO:0000256" key="5">
    <source>
        <dbReference type="ARBA" id="ARBA00010185"/>
    </source>
</evidence>
<feature type="transmembrane region" description="Helical" evidence="19">
    <location>
        <begin position="136"/>
        <end position="157"/>
    </location>
</feature>
<feature type="transmembrane region" description="Helical" evidence="19">
    <location>
        <begin position="59"/>
        <end position="88"/>
    </location>
</feature>
<dbReference type="GO" id="GO:0005886">
    <property type="term" value="C:plasma membrane"/>
    <property type="evidence" value="ECO:0007669"/>
    <property type="project" value="UniProtKB-SubCell"/>
</dbReference>
<accession>A0A2H3P4G9</accession>
<keyword evidence="21" id="KW-1185">Reference proteome</keyword>
<evidence type="ECO:0000256" key="19">
    <source>
        <dbReference type="SAM" id="Phobius"/>
    </source>
</evidence>
<comment type="pathway">
    <text evidence="3 18">Phospholipid metabolism; CDP-diacylglycerol biosynthesis; CDP-diacylglycerol from sn-glycerol 3-phosphate: step 3/3.</text>
</comment>
<evidence type="ECO:0000256" key="7">
    <source>
        <dbReference type="ARBA" id="ARBA00019373"/>
    </source>
</evidence>
<comment type="subcellular location">
    <subcellularLocation>
        <location evidence="2">Cell membrane</location>
        <topology evidence="2">Multi-pass membrane protein</topology>
    </subcellularLocation>
</comment>
<dbReference type="UniPathway" id="UPA00557">
    <property type="reaction ID" value="UER00614"/>
</dbReference>
<dbReference type="InterPro" id="IPR000374">
    <property type="entry name" value="PC_trans"/>
</dbReference>
<comment type="caution">
    <text evidence="20">The sequence shown here is derived from an EMBL/GenBank/DDBJ whole genome shotgun (WGS) entry which is preliminary data.</text>
</comment>
<comment type="similarity">
    <text evidence="5 18">Belongs to the CDS family.</text>
</comment>
<feature type="transmembrane region" description="Helical" evidence="19">
    <location>
        <begin position="12"/>
        <end position="39"/>
    </location>
</feature>
<keyword evidence="12 18" id="KW-0548">Nucleotidyltransferase</keyword>
<comment type="pathway">
    <text evidence="4">Lipid metabolism.</text>
</comment>
<comment type="catalytic activity">
    <reaction evidence="1 18">
        <text>a 1,2-diacyl-sn-glycero-3-phosphate + CTP + H(+) = a CDP-1,2-diacyl-sn-glycerol + diphosphate</text>
        <dbReference type="Rhea" id="RHEA:16229"/>
        <dbReference type="ChEBI" id="CHEBI:15378"/>
        <dbReference type="ChEBI" id="CHEBI:33019"/>
        <dbReference type="ChEBI" id="CHEBI:37563"/>
        <dbReference type="ChEBI" id="CHEBI:58332"/>
        <dbReference type="ChEBI" id="CHEBI:58608"/>
        <dbReference type="EC" id="2.7.7.41"/>
    </reaction>
</comment>
<name>A0A2H3P4G9_9BACT</name>
<evidence type="ECO:0000313" key="21">
    <source>
        <dbReference type="Proteomes" id="UP000221024"/>
    </source>
</evidence>
<evidence type="ECO:0000256" key="16">
    <source>
        <dbReference type="ARBA" id="ARBA00023209"/>
    </source>
</evidence>
<keyword evidence="10 18" id="KW-0808">Transferase</keyword>
<feature type="transmembrane region" description="Helical" evidence="19">
    <location>
        <begin position="178"/>
        <end position="200"/>
    </location>
</feature>
<keyword evidence="13 19" id="KW-1133">Transmembrane helix</keyword>
<evidence type="ECO:0000256" key="15">
    <source>
        <dbReference type="ARBA" id="ARBA00023136"/>
    </source>
</evidence>
<keyword evidence="17" id="KW-1208">Phospholipid metabolism</keyword>
<evidence type="ECO:0000256" key="11">
    <source>
        <dbReference type="ARBA" id="ARBA00022692"/>
    </source>
</evidence>
<dbReference type="PANTHER" id="PTHR46382">
    <property type="entry name" value="PHOSPHATIDATE CYTIDYLYLTRANSFERASE"/>
    <property type="match status" value="1"/>
</dbReference>
<sequence>MTELQQRIATGLLAAPLFVGAVYLGGYAFGAVMAFIALATQYEYYGLAASTNAAPLQPLGFALTLSLGLAVLHPPLWTVAGLVLVGGLAVSPLLCTDEAYLARIAATLFGVVYPAGGLVALLFIRTHTAWPPESAVLGTIWMIFAVWGTDIFAYFAGKHLGRHKLAPRISPNKTWAGAFGGAGGALAAGGLYLAGGAVFALPTVPVLHVVVLSVLIASVCICGDLIQSLLKRTASAKDAGSLLPGHGGFFDRFDGMALAVPLAVVYLHLLFG</sequence>
<evidence type="ECO:0000256" key="3">
    <source>
        <dbReference type="ARBA" id="ARBA00005119"/>
    </source>
</evidence>
<evidence type="ECO:0000256" key="9">
    <source>
        <dbReference type="ARBA" id="ARBA00022516"/>
    </source>
</evidence>
<dbReference type="PANTHER" id="PTHR46382:SF1">
    <property type="entry name" value="PHOSPHATIDATE CYTIDYLYLTRANSFERASE"/>
    <property type="match status" value="1"/>
</dbReference>
<keyword evidence="14" id="KW-0443">Lipid metabolism</keyword>
<protein>
    <recommendedName>
        <fullName evidence="7 18">Phosphatidate cytidylyltransferase</fullName>
        <ecNumber evidence="6 18">2.7.7.41</ecNumber>
    </recommendedName>
</protein>
<evidence type="ECO:0000256" key="14">
    <source>
        <dbReference type="ARBA" id="ARBA00023098"/>
    </source>
</evidence>
<evidence type="ECO:0000256" key="13">
    <source>
        <dbReference type="ARBA" id="ARBA00022989"/>
    </source>
</evidence>
<organism evidence="20 21">
    <name type="scientific">Longimonas halophila</name>
    <dbReference type="NCBI Taxonomy" id="1469170"/>
    <lineage>
        <taxon>Bacteria</taxon>
        <taxon>Pseudomonadati</taxon>
        <taxon>Rhodothermota</taxon>
        <taxon>Rhodothermia</taxon>
        <taxon>Rhodothermales</taxon>
        <taxon>Salisaetaceae</taxon>
        <taxon>Longimonas</taxon>
    </lineage>
</organism>
<dbReference type="Proteomes" id="UP000221024">
    <property type="component" value="Unassembled WGS sequence"/>
</dbReference>
<keyword evidence="15 19" id="KW-0472">Membrane</keyword>
<dbReference type="Pfam" id="PF01148">
    <property type="entry name" value="CTP_transf_1"/>
    <property type="match status" value="1"/>
</dbReference>
<evidence type="ECO:0000256" key="4">
    <source>
        <dbReference type="ARBA" id="ARBA00005189"/>
    </source>
</evidence>
<keyword evidence="8" id="KW-1003">Cell membrane</keyword>
<keyword evidence="9" id="KW-0444">Lipid biosynthesis</keyword>
<dbReference type="EC" id="2.7.7.41" evidence="6 18"/>
<evidence type="ECO:0000256" key="6">
    <source>
        <dbReference type="ARBA" id="ARBA00012487"/>
    </source>
</evidence>
<evidence type="ECO:0000256" key="8">
    <source>
        <dbReference type="ARBA" id="ARBA00022475"/>
    </source>
</evidence>
<reference evidence="20 21" key="1">
    <citation type="submission" date="2017-10" db="EMBL/GenBank/DDBJ databases">
        <title>Draft genome of Longimonas halophila.</title>
        <authorList>
            <person name="Goh K.M."/>
            <person name="Shamsir M.S."/>
            <person name="Lim S.W."/>
        </authorList>
    </citation>
    <scope>NUCLEOTIDE SEQUENCE [LARGE SCALE GENOMIC DNA]</scope>
    <source>
        <strain evidence="20 21">KCTC 42399</strain>
    </source>
</reference>
<gene>
    <name evidence="20" type="ORF">CRI93_09745</name>
</gene>
<keyword evidence="16" id="KW-0594">Phospholipid biosynthesis</keyword>
<feature type="transmembrane region" description="Helical" evidence="19">
    <location>
        <begin position="100"/>
        <end position="124"/>
    </location>
</feature>
<keyword evidence="11 18" id="KW-0812">Transmembrane</keyword>